<evidence type="ECO:0000256" key="5">
    <source>
        <dbReference type="ARBA" id="ARBA00022840"/>
    </source>
</evidence>
<keyword evidence="5" id="KW-0067">ATP-binding</keyword>
<sequence length="352" mass="38325">MSRTTLQHYMKLLAPGTPLRAGIDRILHSGTGALIVLGFNRQVKQVSSGGFQIGVDFSEQALRELAKLDGAIIVSNDLSRIVSAGVHLVPPGDIPTAETGTRHRSADRTAQATAVPVVTVSASMGTVSLFIAGRRHVVEKASDVISRANQTLAAMTSLINRLQEALDQLNSLEVAEQVTLRDLVAVAHRYELARRLSAETEFHIEVLGVEGRLLKMQHAELAAPLGGLSTLIASDYAHNLDDAQEFQLENLQNFTPEELMNNHLVAQRLGFGPDAYLETPLESVGYRMLTTVGRLPRHVVDLLVPKHSLQELFAASVGELMRIEGIGDRRARLIRDALLRISETAFARSDTA</sequence>
<dbReference type="InterPro" id="IPR050338">
    <property type="entry name" value="DisA"/>
</dbReference>
<keyword evidence="4" id="KW-0547">Nucleotide-binding</keyword>
<dbReference type="InterPro" id="IPR010994">
    <property type="entry name" value="RuvA_2-like"/>
</dbReference>
<dbReference type="PROSITE" id="PS51794">
    <property type="entry name" value="DAC"/>
    <property type="match status" value="1"/>
</dbReference>
<dbReference type="STRING" id="686624.SAMN04488242_2797"/>
<feature type="domain" description="DAC" evidence="7">
    <location>
        <begin position="3"/>
        <end position="141"/>
    </location>
</feature>
<dbReference type="InterPro" id="IPR003390">
    <property type="entry name" value="DNA_integrity_scan_DisA_N"/>
</dbReference>
<evidence type="ECO:0000256" key="4">
    <source>
        <dbReference type="ARBA" id="ARBA00022741"/>
    </source>
</evidence>
<dbReference type="SUPFAM" id="SSF47781">
    <property type="entry name" value="RuvA domain 2-like"/>
    <property type="match status" value="1"/>
</dbReference>
<keyword evidence="3" id="KW-0548">Nucleotidyltransferase</keyword>
<comment type="catalytic activity">
    <reaction evidence="1">
        <text>2 ATP = 3',3'-c-di-AMP + 2 diphosphate</text>
        <dbReference type="Rhea" id="RHEA:35655"/>
        <dbReference type="ChEBI" id="CHEBI:30616"/>
        <dbReference type="ChEBI" id="CHEBI:33019"/>
        <dbReference type="ChEBI" id="CHEBI:71500"/>
        <dbReference type="EC" id="2.7.7.85"/>
    </reaction>
</comment>
<dbReference type="Pfam" id="PF10635">
    <property type="entry name" value="DisA-linker"/>
    <property type="match status" value="1"/>
</dbReference>
<evidence type="ECO:0000256" key="6">
    <source>
        <dbReference type="SAM" id="Coils"/>
    </source>
</evidence>
<keyword evidence="9" id="KW-1185">Reference proteome</keyword>
<name>A0A1G9MWW6_9ACTN</name>
<dbReference type="Pfam" id="PF02457">
    <property type="entry name" value="DAC"/>
    <property type="match status" value="1"/>
</dbReference>
<dbReference type="Gene3D" id="3.40.1700.10">
    <property type="entry name" value="DNA integrity scanning protein, DisA, N-terminal domain"/>
    <property type="match status" value="1"/>
</dbReference>
<evidence type="ECO:0000256" key="3">
    <source>
        <dbReference type="ARBA" id="ARBA00022695"/>
    </source>
</evidence>
<dbReference type="GO" id="GO:0005524">
    <property type="term" value="F:ATP binding"/>
    <property type="evidence" value="ECO:0007669"/>
    <property type="project" value="UniProtKB-KW"/>
</dbReference>
<dbReference type="Gene3D" id="1.10.150.20">
    <property type="entry name" value="5' to 3' exonuclease, C-terminal subdomain"/>
    <property type="match status" value="1"/>
</dbReference>
<keyword evidence="6" id="KW-0175">Coiled coil</keyword>
<accession>A0A1G9MWW6</accession>
<dbReference type="AlphaFoldDB" id="A0A1G9MWW6"/>
<evidence type="ECO:0000256" key="1">
    <source>
        <dbReference type="ARBA" id="ARBA00000877"/>
    </source>
</evidence>
<evidence type="ECO:0000259" key="7">
    <source>
        <dbReference type="PROSITE" id="PS51794"/>
    </source>
</evidence>
<evidence type="ECO:0000256" key="2">
    <source>
        <dbReference type="ARBA" id="ARBA00022679"/>
    </source>
</evidence>
<dbReference type="PANTHER" id="PTHR34185">
    <property type="entry name" value="DIADENYLATE CYCLASE"/>
    <property type="match status" value="1"/>
</dbReference>
<dbReference type="PANTHER" id="PTHR34185:SF3">
    <property type="entry name" value="DNA INTEGRITY SCANNING PROTEIN DISA"/>
    <property type="match status" value="1"/>
</dbReference>
<evidence type="ECO:0000313" key="9">
    <source>
        <dbReference type="Proteomes" id="UP000199475"/>
    </source>
</evidence>
<dbReference type="RefSeq" id="WP_093253441.1">
    <property type="nucleotide sequence ID" value="NZ_FNGP01000006.1"/>
</dbReference>
<gene>
    <name evidence="8" type="ORF">SAMN04488242_2797</name>
</gene>
<dbReference type="SUPFAM" id="SSF143597">
    <property type="entry name" value="YojJ-like"/>
    <property type="match status" value="1"/>
</dbReference>
<proteinExistence type="predicted"/>
<dbReference type="InterPro" id="IPR038331">
    <property type="entry name" value="DisA_sf"/>
</dbReference>
<reference evidence="8 9" key="1">
    <citation type="submission" date="2016-10" db="EMBL/GenBank/DDBJ databases">
        <authorList>
            <person name="de Groot N.N."/>
        </authorList>
    </citation>
    <scope>NUCLEOTIDE SEQUENCE [LARGE SCALE GENOMIC DNA]</scope>
    <source>
        <strain evidence="8 9">CGMCC 1.9159</strain>
    </source>
</reference>
<keyword evidence="2" id="KW-0808">Transferase</keyword>
<organism evidence="8 9">
    <name type="scientific">Tessaracoccus oleiagri</name>
    <dbReference type="NCBI Taxonomy" id="686624"/>
    <lineage>
        <taxon>Bacteria</taxon>
        <taxon>Bacillati</taxon>
        <taxon>Actinomycetota</taxon>
        <taxon>Actinomycetes</taxon>
        <taxon>Propionibacteriales</taxon>
        <taxon>Propionibacteriaceae</taxon>
        <taxon>Tessaracoccus</taxon>
    </lineage>
</organism>
<dbReference type="NCBIfam" id="NF010009">
    <property type="entry name" value="PRK13482.1"/>
    <property type="match status" value="1"/>
</dbReference>
<dbReference type="GO" id="GO:0106408">
    <property type="term" value="F:diadenylate cyclase activity"/>
    <property type="evidence" value="ECO:0007669"/>
    <property type="project" value="UniProtKB-EC"/>
</dbReference>
<dbReference type="InterPro" id="IPR018906">
    <property type="entry name" value="DNA_integrity_scan_DisA_link"/>
</dbReference>
<dbReference type="Proteomes" id="UP000199475">
    <property type="component" value="Unassembled WGS sequence"/>
</dbReference>
<dbReference type="GO" id="GO:0004016">
    <property type="term" value="F:adenylate cyclase activity"/>
    <property type="evidence" value="ECO:0007669"/>
    <property type="project" value="TreeGrafter"/>
</dbReference>
<dbReference type="OrthoDB" id="41841at2"/>
<dbReference type="EMBL" id="FNGP01000006">
    <property type="protein sequence ID" value="SDL78624.1"/>
    <property type="molecule type" value="Genomic_DNA"/>
</dbReference>
<protein>
    <submittedName>
        <fullName evidence="8">Diadenylate cyclase</fullName>
    </submittedName>
</protein>
<evidence type="ECO:0000313" key="8">
    <source>
        <dbReference type="EMBL" id="SDL78624.1"/>
    </source>
</evidence>
<dbReference type="Gene3D" id="1.20.1260.110">
    <property type="entry name" value="DNA integrity scanning linker region"/>
    <property type="match status" value="1"/>
</dbReference>
<feature type="coiled-coil region" evidence="6">
    <location>
        <begin position="145"/>
        <end position="175"/>
    </location>
</feature>
<dbReference type="InterPro" id="IPR036888">
    <property type="entry name" value="DNA_integrity_DisA_N_sf"/>
</dbReference>